<dbReference type="InterPro" id="IPR001031">
    <property type="entry name" value="Thioesterase"/>
</dbReference>
<dbReference type="CDD" id="cd02440">
    <property type="entry name" value="AdoMet_MTases"/>
    <property type="match status" value="1"/>
</dbReference>
<gene>
    <name evidence="8" type="ORF">KYD98_05870</name>
</gene>
<dbReference type="InterPro" id="IPR001242">
    <property type="entry name" value="Condensation_dom"/>
</dbReference>
<dbReference type="InterPro" id="IPR042099">
    <property type="entry name" value="ANL_N_sf"/>
</dbReference>
<evidence type="ECO:0000256" key="2">
    <source>
        <dbReference type="ARBA" id="ARBA00004924"/>
    </source>
</evidence>
<dbReference type="Gene3D" id="3.40.50.150">
    <property type="entry name" value="Vaccinia Virus protein VP39"/>
    <property type="match status" value="1"/>
</dbReference>
<dbReference type="PANTHER" id="PTHR45527:SF10">
    <property type="entry name" value="PYOCHELIN SYNTHASE PCHF"/>
    <property type="match status" value="1"/>
</dbReference>
<dbReference type="Gene3D" id="1.10.10.1830">
    <property type="entry name" value="Non-ribosomal peptide synthase, adenylation domain"/>
    <property type="match status" value="1"/>
</dbReference>
<dbReference type="Pfam" id="PF00550">
    <property type="entry name" value="PP-binding"/>
    <property type="match status" value="1"/>
</dbReference>
<dbReference type="Pfam" id="PF08242">
    <property type="entry name" value="Methyltransf_12"/>
    <property type="match status" value="1"/>
</dbReference>
<evidence type="ECO:0000313" key="9">
    <source>
        <dbReference type="Proteomes" id="UP001519921"/>
    </source>
</evidence>
<evidence type="ECO:0000256" key="1">
    <source>
        <dbReference type="ARBA" id="ARBA00001957"/>
    </source>
</evidence>
<dbReference type="InterPro" id="IPR020845">
    <property type="entry name" value="AMP-binding_CS"/>
</dbReference>
<dbReference type="Gene3D" id="3.30.300.30">
    <property type="match status" value="2"/>
</dbReference>
<dbReference type="NCBIfam" id="TIGR01733">
    <property type="entry name" value="AA-adenyl-dom"/>
    <property type="match status" value="1"/>
</dbReference>
<dbReference type="InterPro" id="IPR009081">
    <property type="entry name" value="PP-bd_ACP"/>
</dbReference>
<protein>
    <submittedName>
        <fullName evidence="8">Amino acid adenylation domain-containing protein</fullName>
    </submittedName>
</protein>
<dbReference type="PROSITE" id="PS00455">
    <property type="entry name" value="AMP_BINDING"/>
    <property type="match status" value="1"/>
</dbReference>
<dbReference type="SUPFAM" id="SSF53335">
    <property type="entry name" value="S-adenosyl-L-methionine-dependent methyltransferases"/>
    <property type="match status" value="1"/>
</dbReference>
<dbReference type="InterPro" id="IPR041464">
    <property type="entry name" value="TubC_N"/>
</dbReference>
<reference evidence="8 9" key="1">
    <citation type="submission" date="2021-07" db="EMBL/GenBank/DDBJ databases">
        <title>Clostridium weizhouense sp. nov., an anaerobic bacterium isolated from activated sludge of Petroleum wastewater.</title>
        <authorList>
            <person name="Li Q."/>
        </authorList>
    </citation>
    <scope>NUCLEOTIDE SEQUENCE [LARGE SCALE GENOMIC DNA]</scope>
    <source>
        <strain evidence="8 9">YB-6</strain>
    </source>
</reference>
<keyword evidence="9" id="KW-1185">Reference proteome</keyword>
<accession>A0ABS7ALS2</accession>
<name>A0ABS7ALS2_9CLOT</name>
<evidence type="ECO:0000256" key="5">
    <source>
        <dbReference type="ARBA" id="ARBA00022598"/>
    </source>
</evidence>
<dbReference type="SUPFAM" id="SSF56801">
    <property type="entry name" value="Acetyl-CoA synthetase-like"/>
    <property type="match status" value="1"/>
</dbReference>
<dbReference type="InterPro" id="IPR057737">
    <property type="entry name" value="Condensation_MtbB-like"/>
</dbReference>
<dbReference type="CDD" id="cd19535">
    <property type="entry name" value="Cyc_NRPS"/>
    <property type="match status" value="1"/>
</dbReference>
<keyword evidence="6" id="KW-0045">Antibiotic biosynthesis</keyword>
<dbReference type="Gene3D" id="3.30.559.30">
    <property type="entry name" value="Nonribosomal peptide synthetase, condensation domain"/>
    <property type="match status" value="1"/>
</dbReference>
<dbReference type="PROSITE" id="PS00012">
    <property type="entry name" value="PHOSPHOPANTETHEINE"/>
    <property type="match status" value="1"/>
</dbReference>
<sequence length="1839" mass="209873">MSITELIDKHESLGIKLWVDNGKLRFRAPSGVMNSERKAELIDHKSELIKYLSDKSNFNLIYDIKNKYTAFPLTDVQTAYLVGRNNVYEYGGVGCHAYIELTMPVVDRKRLEMAWHAVIKRHEMLRAVVFPEGYQKVLEEVNLPPLKEQNLRGANKEEAEAAIKKVREELSTKQYKTDEWPLFDLFLTTLEENSILHLSIDMLISDFVSANILLKELDHFYYEPEKELEPISISYRDIVLFEQSRKNHLLEKAKREKDKQYWMERIEGMPEGPELPINVEKINTEKVIFDQYKLSLSKEKWEKICRQAKLNRITPSVVILSAYAEVIGLWSKKADFCINLTLLNRPDIHEDINKVIGDFTVVDVFQVQGESRDTFVERAKINQKRLWNDLEHSGFSGVEVLREMHRQRNKNVIMPVVYTSTIGVGNSNAIDGEFMRNSTVTYKISQTPQVWIDCQVTEENDRLCVNWDVRNGVFKEGVIEDAFESFNQLINRLADGEKTWNSQSVAELPFYVKEVREKVNDTLAPVPEGLLHDKFCSNVKNNPNNIALICKEGEFTYRDLSEYVISVQKALIEEGCLKGDIVGIILEKSIWQIASVLGVLLAGCTYVPIDASQPVSRQNLILEDSKIRYVITNNKSSKEKYKSNISLLNVENLQPVKMSDIEAISRESSDPAYIIYTSGSTGKPKGVVISHRAALNTISDINFKFQVDYHDKILGVANLAFDLSVYDIFGILSAGGTLVLPDPDHVKEANHWVDMIVKYKITLWNSVPAQMEMLISCLKSRNNKEKVELRLALLSGDWIPIILPKEMQSQFPNIKIISLGGATEAAIWSIYYPINNNTEYEKSIPYGIPLTNQKFYVLNEKLQPCPNWTAGNLYIGGEGLALEYLGNKKLTEERFIIHPETKERLYYTGDIGRYRSDGIIEFLGREDTQIKIHGHRIELSEIESVLQKHPLVSAAVTIVSGNNPSEYKLASFVQTKKLSCKNLNHEDDVMNNICFEAGEKSSQSIDRNLFTKWIENANKTTLSDIMKTLFNAGLFKDEECTHTLEEIKLALKVSTQYHQLIRRWLKALCVEKYLSYDETKAEYSLLNTSIRNSDFEEYWKEWYKVEEKIKYGNKLMDYFKESSINLPKLLTGEVDSLELLFPKGSSDIAMSAYRDNLINKCMNNVVKEAVLFIADKYSKLNKNKTIRILEVGAGVGGTTSEIIPILNNYNVEYHFTDISTFFLNKAHEAYGNYPWVSYGLFDLNKEYWKQGLTASSWDIIICANVLHDAYDVPSALATLKELAVPDGELIVIDAIDEAYSLLTSLEFKGGLTGFTDSRKGKDQVFFEREEWISMFSKAGLKVISSYPEKDDKLSLGGQGVFITRFEAENESVSVEELKEFIENNLPQYMVPGHIEVIPKLPLTNNGKINRNILKERIENMETFISVTGEEVKNDLEARIASIWAEVLKRDKIWRNDNFYEIGGDSLLVAQVVAKMRDKLDEAMELEWDRLMLEIIRNPTVAQISKVLIDNKLESEKNMRGDKNDHKLPYVVFAESKDYTKCMKVLMADATGLLTPYNYILPYLINDKKYNEAIVGFSYESTDLYNVENCENYILTLGEEYARALLKSGASEFEVIGYCMGGLVALETARVLLESGAHVRRVITIDTGINEHDMESELLMERAFGTGIGADMYKAGHIIENDILKKALESIKKSNNNILSTEALCSLDGEFKEVGECYRKLASKSKEERLLKIFSTVSLLNGESMNYSLDKIKTMYKVFCCNFKAVREYKSYPYMGDVLALRCDDKGTAFLPIEDLKCESFWEEITMGDLKIKYIKGDHMTCIKPPNSDSLSRLLIGGDK</sequence>
<comment type="caution">
    <text evidence="8">The sequence shown here is derived from an EMBL/GenBank/DDBJ whole genome shotgun (WGS) entry which is preliminary data.</text>
</comment>
<dbReference type="SUPFAM" id="SSF52777">
    <property type="entry name" value="CoA-dependent acyltransferases"/>
    <property type="match status" value="2"/>
</dbReference>
<dbReference type="InterPro" id="IPR029063">
    <property type="entry name" value="SAM-dependent_MTases_sf"/>
</dbReference>
<dbReference type="PANTHER" id="PTHR45527">
    <property type="entry name" value="NONRIBOSOMAL PEPTIDE SYNTHETASE"/>
    <property type="match status" value="1"/>
</dbReference>
<keyword evidence="3" id="KW-0596">Phosphopantetheine</keyword>
<dbReference type="InterPro" id="IPR013217">
    <property type="entry name" value="Methyltransf_12"/>
</dbReference>
<dbReference type="Pfam" id="PF00501">
    <property type="entry name" value="AMP-binding"/>
    <property type="match status" value="1"/>
</dbReference>
<dbReference type="Gene3D" id="3.40.50.12780">
    <property type="entry name" value="N-terminal domain of ligase-like"/>
    <property type="match status" value="1"/>
</dbReference>
<dbReference type="RefSeq" id="WP_219778662.1">
    <property type="nucleotide sequence ID" value="NZ_JAHXPT010000003.1"/>
</dbReference>
<keyword evidence="5" id="KW-0436">Ligase</keyword>
<dbReference type="InterPro" id="IPR000873">
    <property type="entry name" value="AMP-dep_synth/lig_dom"/>
</dbReference>
<dbReference type="Pfam" id="PF18563">
    <property type="entry name" value="TubC_N"/>
    <property type="match status" value="1"/>
</dbReference>
<dbReference type="InterPro" id="IPR045851">
    <property type="entry name" value="AMP-bd_C_sf"/>
</dbReference>
<dbReference type="InterPro" id="IPR023213">
    <property type="entry name" value="CAT-like_dom_sf"/>
</dbReference>
<keyword evidence="4" id="KW-0597">Phosphoprotein</keyword>
<dbReference type="InterPro" id="IPR036736">
    <property type="entry name" value="ACP-like_sf"/>
</dbReference>
<dbReference type="PROSITE" id="PS50075">
    <property type="entry name" value="CARRIER"/>
    <property type="match status" value="1"/>
</dbReference>
<dbReference type="Pfam" id="PF00668">
    <property type="entry name" value="Condensation"/>
    <property type="match status" value="1"/>
</dbReference>
<evidence type="ECO:0000256" key="6">
    <source>
        <dbReference type="ARBA" id="ARBA00023194"/>
    </source>
</evidence>
<dbReference type="InterPro" id="IPR006162">
    <property type="entry name" value="Ppantetheine_attach_site"/>
</dbReference>
<evidence type="ECO:0000256" key="4">
    <source>
        <dbReference type="ARBA" id="ARBA00022553"/>
    </source>
</evidence>
<organism evidence="8 9">
    <name type="scientific">Clostridium weizhouense</name>
    <dbReference type="NCBI Taxonomy" id="2859781"/>
    <lineage>
        <taxon>Bacteria</taxon>
        <taxon>Bacillati</taxon>
        <taxon>Bacillota</taxon>
        <taxon>Clostridia</taxon>
        <taxon>Eubacteriales</taxon>
        <taxon>Clostridiaceae</taxon>
        <taxon>Clostridium</taxon>
    </lineage>
</organism>
<dbReference type="Gene3D" id="3.40.50.1820">
    <property type="entry name" value="alpha/beta hydrolase"/>
    <property type="match status" value="1"/>
</dbReference>
<dbReference type="Proteomes" id="UP001519921">
    <property type="component" value="Unassembled WGS sequence"/>
</dbReference>
<dbReference type="InterPro" id="IPR010071">
    <property type="entry name" value="AA_adenyl_dom"/>
</dbReference>
<dbReference type="Gene3D" id="3.30.559.10">
    <property type="entry name" value="Chloramphenicol acetyltransferase-like domain"/>
    <property type="match status" value="1"/>
</dbReference>
<dbReference type="Pfam" id="PF00975">
    <property type="entry name" value="Thioesterase"/>
    <property type="match status" value="1"/>
</dbReference>
<evidence type="ECO:0000259" key="7">
    <source>
        <dbReference type="PROSITE" id="PS50075"/>
    </source>
</evidence>
<proteinExistence type="predicted"/>
<dbReference type="SUPFAM" id="SSF53474">
    <property type="entry name" value="alpha/beta-Hydrolases"/>
    <property type="match status" value="1"/>
</dbReference>
<evidence type="ECO:0000256" key="3">
    <source>
        <dbReference type="ARBA" id="ARBA00022450"/>
    </source>
</evidence>
<evidence type="ECO:0000313" key="8">
    <source>
        <dbReference type="EMBL" id="MBW6409613.1"/>
    </source>
</evidence>
<dbReference type="Gene3D" id="1.10.1200.10">
    <property type="entry name" value="ACP-like"/>
    <property type="match status" value="1"/>
</dbReference>
<dbReference type="InterPro" id="IPR044894">
    <property type="entry name" value="TubC_N_sf"/>
</dbReference>
<comment type="cofactor">
    <cofactor evidence="1">
        <name>pantetheine 4'-phosphate</name>
        <dbReference type="ChEBI" id="CHEBI:47942"/>
    </cofactor>
</comment>
<dbReference type="SUPFAM" id="SSF47336">
    <property type="entry name" value="ACP-like"/>
    <property type="match status" value="1"/>
</dbReference>
<comment type="pathway">
    <text evidence="2">Siderophore biosynthesis.</text>
</comment>
<dbReference type="EMBL" id="JAHXPT010000003">
    <property type="protein sequence ID" value="MBW6409613.1"/>
    <property type="molecule type" value="Genomic_DNA"/>
</dbReference>
<feature type="domain" description="Carrier" evidence="7">
    <location>
        <begin position="1430"/>
        <end position="1511"/>
    </location>
</feature>
<dbReference type="InterPro" id="IPR029058">
    <property type="entry name" value="AB_hydrolase_fold"/>
</dbReference>